<organism evidence="1">
    <name type="scientific">marine sediment metagenome</name>
    <dbReference type="NCBI Taxonomy" id="412755"/>
    <lineage>
        <taxon>unclassified sequences</taxon>
        <taxon>metagenomes</taxon>
        <taxon>ecological metagenomes</taxon>
    </lineage>
</organism>
<name>X0X4S9_9ZZZZ</name>
<feature type="non-terminal residue" evidence="1">
    <location>
        <position position="111"/>
    </location>
</feature>
<sequence length="111" mass="13018">MITIQIKGGIGNQLYQVTAVYAHAKKHNLKFVLNYNLEFGAMQGQHPRVYRNSFYKNFETTEASFNIACREPSFVHKSLPFLGIEHDVVYEGYYQSWKYFDNVDQDELNKL</sequence>
<comment type="caution">
    <text evidence="1">The sequence shown here is derived from an EMBL/GenBank/DDBJ whole genome shotgun (WGS) entry which is preliminary data.</text>
</comment>
<gene>
    <name evidence="1" type="ORF">S01H1_71001</name>
</gene>
<dbReference type="AlphaFoldDB" id="X0X4S9"/>
<evidence type="ECO:0000313" key="1">
    <source>
        <dbReference type="EMBL" id="GAG38005.1"/>
    </source>
</evidence>
<proteinExistence type="predicted"/>
<dbReference type="EMBL" id="BARS01047251">
    <property type="protein sequence ID" value="GAG38005.1"/>
    <property type="molecule type" value="Genomic_DNA"/>
</dbReference>
<reference evidence="1" key="1">
    <citation type="journal article" date="2014" name="Front. Microbiol.">
        <title>High frequency of phylogenetically diverse reductive dehalogenase-homologous genes in deep subseafloor sedimentary metagenomes.</title>
        <authorList>
            <person name="Kawai M."/>
            <person name="Futagami T."/>
            <person name="Toyoda A."/>
            <person name="Takaki Y."/>
            <person name="Nishi S."/>
            <person name="Hori S."/>
            <person name="Arai W."/>
            <person name="Tsubouchi T."/>
            <person name="Morono Y."/>
            <person name="Uchiyama I."/>
            <person name="Ito T."/>
            <person name="Fujiyama A."/>
            <person name="Inagaki F."/>
            <person name="Takami H."/>
        </authorList>
    </citation>
    <scope>NUCLEOTIDE SEQUENCE</scope>
    <source>
        <strain evidence="1">Expedition CK06-06</strain>
    </source>
</reference>
<accession>X0X4S9</accession>
<protein>
    <submittedName>
        <fullName evidence="1">Uncharacterized protein</fullName>
    </submittedName>
</protein>